<dbReference type="Proteomes" id="UP001500618">
    <property type="component" value="Unassembled WGS sequence"/>
</dbReference>
<feature type="DNA-binding region" description="H-T-H motif" evidence="2">
    <location>
        <begin position="46"/>
        <end position="65"/>
    </location>
</feature>
<dbReference type="PANTHER" id="PTHR30055:SF235">
    <property type="entry name" value="TRANSCRIPTIONAL REGULATORY PROTEIN"/>
    <property type="match status" value="1"/>
</dbReference>
<organism evidence="4 5">
    <name type="scientific">Fodinicola feengrottensis</name>
    <dbReference type="NCBI Taxonomy" id="435914"/>
    <lineage>
        <taxon>Bacteria</taxon>
        <taxon>Bacillati</taxon>
        <taxon>Actinomycetota</taxon>
        <taxon>Actinomycetes</taxon>
        <taxon>Mycobacteriales</taxon>
        <taxon>Fodinicola</taxon>
    </lineage>
</organism>
<name>A0ABP4S135_9ACTN</name>
<dbReference type="InterPro" id="IPR036271">
    <property type="entry name" value="Tet_transcr_reg_TetR-rel_C_sf"/>
</dbReference>
<dbReference type="Pfam" id="PF17920">
    <property type="entry name" value="TetR_C_16"/>
    <property type="match status" value="1"/>
</dbReference>
<dbReference type="SUPFAM" id="SSF46689">
    <property type="entry name" value="Homeodomain-like"/>
    <property type="match status" value="1"/>
</dbReference>
<dbReference type="PRINTS" id="PR00455">
    <property type="entry name" value="HTHTETR"/>
</dbReference>
<protein>
    <submittedName>
        <fullName evidence="4">TetR family transcriptional regulator</fullName>
    </submittedName>
</protein>
<evidence type="ECO:0000313" key="5">
    <source>
        <dbReference type="Proteomes" id="UP001500618"/>
    </source>
</evidence>
<dbReference type="EMBL" id="BAAANY010000005">
    <property type="protein sequence ID" value="GAA1665649.1"/>
    <property type="molecule type" value="Genomic_DNA"/>
</dbReference>
<dbReference type="Pfam" id="PF00440">
    <property type="entry name" value="TetR_N"/>
    <property type="match status" value="1"/>
</dbReference>
<sequence length="198" mass="21729">MHVNTCWPTVVDMTSPSGTRRSDGTRAAILAAARQRFSEDGYERATIRAIAADADIDPSMVMRYYGNKEKLFAAAAEFNLELTGLEDGPLDEMGARLASHVIRLWDGDETLMALLRAAVTNDPVAETARRIFATQLGPVLRSVCPNEEEAAKRAGLISSQVLGLVLTRYILKFPPVVALTKEEVVHWLGPTLQRYLTG</sequence>
<evidence type="ECO:0000313" key="4">
    <source>
        <dbReference type="EMBL" id="GAA1665649.1"/>
    </source>
</evidence>
<proteinExistence type="predicted"/>
<comment type="caution">
    <text evidence="4">The sequence shown here is derived from an EMBL/GenBank/DDBJ whole genome shotgun (WGS) entry which is preliminary data.</text>
</comment>
<dbReference type="InterPro" id="IPR050109">
    <property type="entry name" value="HTH-type_TetR-like_transc_reg"/>
</dbReference>
<evidence type="ECO:0000259" key="3">
    <source>
        <dbReference type="PROSITE" id="PS50977"/>
    </source>
</evidence>
<dbReference type="InterPro" id="IPR041678">
    <property type="entry name" value="TetR_C_16"/>
</dbReference>
<dbReference type="Gene3D" id="1.10.10.60">
    <property type="entry name" value="Homeodomain-like"/>
    <property type="match status" value="1"/>
</dbReference>
<feature type="domain" description="HTH tetR-type" evidence="3">
    <location>
        <begin position="23"/>
        <end position="83"/>
    </location>
</feature>
<evidence type="ECO:0000256" key="1">
    <source>
        <dbReference type="ARBA" id="ARBA00023125"/>
    </source>
</evidence>
<reference evidence="5" key="1">
    <citation type="journal article" date="2019" name="Int. J. Syst. Evol. Microbiol.">
        <title>The Global Catalogue of Microorganisms (GCM) 10K type strain sequencing project: providing services to taxonomists for standard genome sequencing and annotation.</title>
        <authorList>
            <consortium name="The Broad Institute Genomics Platform"/>
            <consortium name="The Broad Institute Genome Sequencing Center for Infectious Disease"/>
            <person name="Wu L."/>
            <person name="Ma J."/>
        </authorList>
    </citation>
    <scope>NUCLEOTIDE SEQUENCE [LARGE SCALE GENOMIC DNA]</scope>
    <source>
        <strain evidence="5">JCM 14718</strain>
    </source>
</reference>
<dbReference type="InterPro" id="IPR009057">
    <property type="entry name" value="Homeodomain-like_sf"/>
</dbReference>
<dbReference type="SUPFAM" id="SSF48498">
    <property type="entry name" value="Tetracyclin repressor-like, C-terminal domain"/>
    <property type="match status" value="1"/>
</dbReference>
<accession>A0ABP4S135</accession>
<dbReference type="PANTHER" id="PTHR30055">
    <property type="entry name" value="HTH-TYPE TRANSCRIPTIONAL REGULATOR RUTR"/>
    <property type="match status" value="1"/>
</dbReference>
<gene>
    <name evidence="4" type="ORF">GCM10009765_13980</name>
</gene>
<dbReference type="Gene3D" id="1.10.357.10">
    <property type="entry name" value="Tetracycline Repressor, domain 2"/>
    <property type="match status" value="1"/>
</dbReference>
<keyword evidence="1 2" id="KW-0238">DNA-binding</keyword>
<dbReference type="InterPro" id="IPR001647">
    <property type="entry name" value="HTH_TetR"/>
</dbReference>
<keyword evidence="5" id="KW-1185">Reference proteome</keyword>
<evidence type="ECO:0000256" key="2">
    <source>
        <dbReference type="PROSITE-ProRule" id="PRU00335"/>
    </source>
</evidence>
<dbReference type="PROSITE" id="PS50977">
    <property type="entry name" value="HTH_TETR_2"/>
    <property type="match status" value="1"/>
</dbReference>